<accession>A0AAC8QIK5</accession>
<dbReference type="AlphaFoldDB" id="A0AAC8QIK5"/>
<evidence type="ECO:0000313" key="1">
    <source>
        <dbReference type="EMBL" id="AKJ08084.1"/>
    </source>
</evidence>
<reference evidence="1 2" key="1">
    <citation type="submission" date="2015-05" db="EMBL/GenBank/DDBJ databases">
        <title>Genome assembly of Archangium gephyra DSM 2261.</title>
        <authorList>
            <person name="Sharma G."/>
            <person name="Subramanian S."/>
        </authorList>
    </citation>
    <scope>NUCLEOTIDE SEQUENCE [LARGE SCALE GENOMIC DNA]</scope>
    <source>
        <strain evidence="1 2">DSM 2261</strain>
    </source>
</reference>
<organism evidence="1 2">
    <name type="scientific">Archangium gephyra</name>
    <dbReference type="NCBI Taxonomy" id="48"/>
    <lineage>
        <taxon>Bacteria</taxon>
        <taxon>Pseudomonadati</taxon>
        <taxon>Myxococcota</taxon>
        <taxon>Myxococcia</taxon>
        <taxon>Myxococcales</taxon>
        <taxon>Cystobacterineae</taxon>
        <taxon>Archangiaceae</taxon>
        <taxon>Archangium</taxon>
    </lineage>
</organism>
<dbReference type="Proteomes" id="UP000035579">
    <property type="component" value="Chromosome"/>
</dbReference>
<name>A0AAC8QIK5_9BACT</name>
<gene>
    <name evidence="1" type="ORF">AA314_09710</name>
</gene>
<protein>
    <submittedName>
        <fullName evidence="1">Uncharacterized protein</fullName>
    </submittedName>
</protein>
<sequence length="40" mass="4607">MMREILAQLDPAQQKEVLQRLIPAMNRQEIRVSGLMGPPF</sequence>
<proteinExistence type="predicted"/>
<evidence type="ECO:0000313" key="2">
    <source>
        <dbReference type="Proteomes" id="UP000035579"/>
    </source>
</evidence>
<dbReference type="EMBL" id="CP011509">
    <property type="protein sequence ID" value="AKJ08084.1"/>
    <property type="molecule type" value="Genomic_DNA"/>
</dbReference>
<dbReference type="KEGG" id="age:AA314_09710"/>